<reference evidence="2 5" key="2">
    <citation type="submission" date="2020-10" db="EMBL/GenBank/DDBJ databases">
        <title>Genome sequences of Pseudomonas isolates.</title>
        <authorList>
            <person name="Wessels L."/>
            <person name="Reich F."/>
            <person name="Hammerl J."/>
        </authorList>
    </citation>
    <scope>NUCLEOTIDE SEQUENCE [LARGE SCALE GENOMIC DNA]</scope>
    <source>
        <strain evidence="2 5">20-MO00624-0</strain>
    </source>
</reference>
<dbReference type="Pfam" id="PF09537">
    <property type="entry name" value="DUF2383"/>
    <property type="match status" value="1"/>
</dbReference>
<dbReference type="GeneID" id="300268646"/>
<evidence type="ECO:0000313" key="3">
    <source>
        <dbReference type="EMBL" id="SPZ13361.1"/>
    </source>
</evidence>
<dbReference type="Proteomes" id="UP000250443">
    <property type="component" value="Unassembled WGS sequence"/>
</dbReference>
<reference evidence="3 4" key="1">
    <citation type="submission" date="2018-06" db="EMBL/GenBank/DDBJ databases">
        <authorList>
            <consortium name="Pathogen Informatics"/>
            <person name="Doyle S."/>
        </authorList>
    </citation>
    <scope>NUCLEOTIDE SEQUENCE [LARGE SCALE GENOMIC DNA]</scope>
    <source>
        <strain evidence="3 4">NCTC11842</strain>
    </source>
</reference>
<gene>
    <name evidence="2" type="ORF">IRZ65_21760</name>
    <name evidence="3" type="ORF">NCTC11842_05096</name>
</gene>
<evidence type="ECO:0000313" key="5">
    <source>
        <dbReference type="Proteomes" id="UP000626180"/>
    </source>
</evidence>
<feature type="domain" description="DUF2383" evidence="1">
    <location>
        <begin position="6"/>
        <end position="112"/>
    </location>
</feature>
<dbReference type="InterPro" id="IPR011971">
    <property type="entry name" value="CHP02284"/>
</dbReference>
<proteinExistence type="predicted"/>
<dbReference type="InterPro" id="IPR012347">
    <property type="entry name" value="Ferritin-like"/>
</dbReference>
<evidence type="ECO:0000259" key="1">
    <source>
        <dbReference type="Pfam" id="PF09537"/>
    </source>
</evidence>
<protein>
    <submittedName>
        <fullName evidence="3">Domain of uncharacterized function (DUF2383)</fullName>
    </submittedName>
    <submittedName>
        <fullName evidence="2">PA2169 family four-helix-bundle protein</fullName>
    </submittedName>
</protein>
<accession>A0A2X2D361</accession>
<evidence type="ECO:0000313" key="2">
    <source>
        <dbReference type="EMBL" id="MBF8643295.1"/>
    </source>
</evidence>
<dbReference type="EMBL" id="UAUF01000014">
    <property type="protein sequence ID" value="SPZ13361.1"/>
    <property type="molecule type" value="Genomic_DNA"/>
</dbReference>
<dbReference type="EMBL" id="JADMCD010000015">
    <property type="protein sequence ID" value="MBF8643295.1"/>
    <property type="molecule type" value="Genomic_DNA"/>
</dbReference>
<keyword evidence="5" id="KW-1185">Reference proteome</keyword>
<organism evidence="3 4">
    <name type="scientific">Pseudomonas luteola</name>
    <dbReference type="NCBI Taxonomy" id="47886"/>
    <lineage>
        <taxon>Bacteria</taxon>
        <taxon>Pseudomonadati</taxon>
        <taxon>Pseudomonadota</taxon>
        <taxon>Gammaproteobacteria</taxon>
        <taxon>Pseudomonadales</taxon>
        <taxon>Pseudomonadaceae</taxon>
        <taxon>Pseudomonas</taxon>
    </lineage>
</organism>
<name>A0A2X2D361_PSELU</name>
<dbReference type="AlphaFoldDB" id="A0A2X2D361"/>
<sequence length="147" mass="16336">MSGKADAFVDLIEVSRNGRTFYESAINAVSSPQLKALFSEMAQMKAGLVILLSSQTSLHGRQPANDSLFVSSFKVLYEQTRAALAEAGDTTYIQVLEESEDQLLHLLEQAIHDMPELEAKPLVQEQLQKAKLCHDHLLELKLRLNVA</sequence>
<dbReference type="InterPro" id="IPR019052">
    <property type="entry name" value="DUF2383"/>
</dbReference>
<dbReference type="RefSeq" id="WP_010796816.1">
    <property type="nucleotide sequence ID" value="NZ_CP044086.1"/>
</dbReference>
<dbReference type="Proteomes" id="UP000626180">
    <property type="component" value="Unassembled WGS sequence"/>
</dbReference>
<dbReference type="NCBIfam" id="TIGR02284">
    <property type="entry name" value="PA2169 family four-helix-bundle protein"/>
    <property type="match status" value="1"/>
</dbReference>
<evidence type="ECO:0000313" key="4">
    <source>
        <dbReference type="Proteomes" id="UP000250443"/>
    </source>
</evidence>
<dbReference type="Gene3D" id="1.20.1260.10">
    <property type="match status" value="1"/>
</dbReference>